<evidence type="ECO:0000256" key="1">
    <source>
        <dbReference type="SAM" id="Phobius"/>
    </source>
</evidence>
<accession>A0AA89C2P9</accession>
<dbReference type="GO" id="GO:0004843">
    <property type="term" value="F:cysteine-type deubiquitinase activity"/>
    <property type="evidence" value="ECO:0007669"/>
    <property type="project" value="TreeGrafter"/>
</dbReference>
<keyword evidence="1" id="KW-1133">Transmembrane helix</keyword>
<dbReference type="Proteomes" id="UP001186944">
    <property type="component" value="Unassembled WGS sequence"/>
</dbReference>
<proteinExistence type="predicted"/>
<feature type="transmembrane region" description="Helical" evidence="1">
    <location>
        <begin position="1009"/>
        <end position="1033"/>
    </location>
</feature>
<dbReference type="Gene3D" id="3.90.70.80">
    <property type="match status" value="1"/>
</dbReference>
<reference evidence="2" key="1">
    <citation type="submission" date="2019-08" db="EMBL/GenBank/DDBJ databases">
        <title>The improved chromosome-level genome for the pearl oyster Pinctada fucata martensii using PacBio sequencing and Hi-C.</title>
        <authorList>
            <person name="Zheng Z."/>
        </authorList>
    </citation>
    <scope>NUCLEOTIDE SEQUENCE</scope>
    <source>
        <strain evidence="2">ZZ-2019</strain>
        <tissue evidence="2">Adductor muscle</tissue>
    </source>
</reference>
<dbReference type="GO" id="GO:0016579">
    <property type="term" value="P:protein deubiquitination"/>
    <property type="evidence" value="ECO:0007669"/>
    <property type="project" value="TreeGrafter"/>
</dbReference>
<comment type="caution">
    <text evidence="2">The sequence shown here is derived from an EMBL/GenBank/DDBJ whole genome shotgun (WGS) entry which is preliminary data.</text>
</comment>
<evidence type="ECO:0000313" key="3">
    <source>
        <dbReference type="Proteomes" id="UP001186944"/>
    </source>
</evidence>
<keyword evidence="1" id="KW-0472">Membrane</keyword>
<dbReference type="EMBL" id="VSWD01000007">
    <property type="protein sequence ID" value="KAK3097096.1"/>
    <property type="molecule type" value="Genomic_DNA"/>
</dbReference>
<protein>
    <submittedName>
        <fullName evidence="2">Uncharacterized protein</fullName>
    </submittedName>
</protein>
<feature type="transmembrane region" description="Helical" evidence="1">
    <location>
        <begin position="895"/>
        <end position="924"/>
    </location>
</feature>
<dbReference type="InterPro" id="IPR050704">
    <property type="entry name" value="Peptidase_C85-like"/>
</dbReference>
<organism evidence="2 3">
    <name type="scientific">Pinctada imbricata</name>
    <name type="common">Atlantic pearl-oyster</name>
    <name type="synonym">Pinctada martensii</name>
    <dbReference type="NCBI Taxonomy" id="66713"/>
    <lineage>
        <taxon>Eukaryota</taxon>
        <taxon>Metazoa</taxon>
        <taxon>Spiralia</taxon>
        <taxon>Lophotrochozoa</taxon>
        <taxon>Mollusca</taxon>
        <taxon>Bivalvia</taxon>
        <taxon>Autobranchia</taxon>
        <taxon>Pteriomorphia</taxon>
        <taxon>Pterioida</taxon>
        <taxon>Pterioidea</taxon>
        <taxon>Pteriidae</taxon>
        <taxon>Pinctada</taxon>
    </lineage>
</organism>
<dbReference type="PANTHER" id="PTHR12419">
    <property type="entry name" value="OTU DOMAIN CONTAINING PROTEIN"/>
    <property type="match status" value="1"/>
</dbReference>
<feature type="transmembrane region" description="Helical" evidence="1">
    <location>
        <begin position="867"/>
        <end position="889"/>
    </location>
</feature>
<keyword evidence="1" id="KW-0812">Transmembrane</keyword>
<gene>
    <name evidence="2" type="ORF">FSP39_006324</name>
</gene>
<evidence type="ECO:0000313" key="2">
    <source>
        <dbReference type="EMBL" id="KAK3097096.1"/>
    </source>
</evidence>
<sequence length="1075" mass="122014">MFSKLEIACRILRRSGYDIKTYQNDRNEFFQIVGEDFPGKSKSASSMRKEICEFEEKHRQYFQLFLARNLSRPLTQSEPSENFRDDLNITRKKGTAPTPREVFAAAELLQRSIYIFEFSGTKDRDIDAMTGVVYAPVIRLELPTAANKMTMLIMALDDRNQMIPYFARIIPRNDGDTIIPYPAPVYNADHKNCIQARFRNTFLDMHTFYSMGQEADKKDFFRRLSIEVYGTDQYSNMVKKLICDLEMEDDNLDVFTKFIEGHQEDSALDERKREMREHVEKLRAGTKMLGDGELFAAASIFNVSIFVDKGCADLWELFCPLGDTYAITFDSPIAFKRQTVDRYMPFVTNSRKCACEQGKINVKGKVVVVKEDIYRALAKRPCCPPQTRHGCHRHLKHIGGSKIEYEERNDYHSPGNDVQLVLHRLQAEERTLDQVTGTLYEAFAREVFGDESFDHRQLRDILSRSGDNLEHKIHAATNWLGVPVYVYRSVQSQSQRFLWKCYQPTDDSTQRQNEACRYYVTLFFEGNNFDRIVPREGCNCQLLPPISILRSEQDPRFNASLVAISKGERHSPLVTFLTEDPADSLFEVEEREFPSCAPYSEIRGILTRPDMRQRTIDATMDHSFSLFRCVSKEIFGTEENFDFILKEVCKEIMENVGTYHVLLNPDTMQQQSQFSDFFKSTETIQQSRNREMVKQLVLDIENGIAPGDPQLLALATHFQTTVYVLSVDYDEDLDSRPSSVWTEYTQLRNKRKPPGLAQRRHRSKCPPGKFYIALFRSAAGQYHRIVPDTDVCNCCLIPPTIPDRYREKLDELPVNERVVFVSARKVENALAMVRVAIDEWLRCNRSMQSLCDAIIIELESRRRNVSIATLLGSGAGVGGALVAVGALLLPATGGASTALVVIGGLVGGLGGLGAAGAGIAEFVMNKGTIERLERYQTLMRTRSDRLQEGLADLLLALQNLDQTISAFHVNQNLEAFDMGALRAIPNVLRAIKGFAMIPLGVLRVSIRGLTIAAAILGPLAAVIDAGFILWSIYSLSIGSKTDVSENIRRISAMLRSSRVQMHAWAYGNHIPLMYR</sequence>
<dbReference type="AlphaFoldDB" id="A0AA89C2P9"/>
<keyword evidence="3" id="KW-1185">Reference proteome</keyword>
<name>A0AA89C2P9_PINIB</name>